<dbReference type="InterPro" id="IPR001789">
    <property type="entry name" value="Sig_transdc_resp-reg_receiver"/>
</dbReference>
<organism evidence="4 5">
    <name type="scientific">Pseudogemmobacter lacusdianii</name>
    <dbReference type="NCBI Taxonomy" id="3069608"/>
    <lineage>
        <taxon>Bacteria</taxon>
        <taxon>Pseudomonadati</taxon>
        <taxon>Pseudomonadota</taxon>
        <taxon>Alphaproteobacteria</taxon>
        <taxon>Rhodobacterales</taxon>
        <taxon>Paracoccaceae</taxon>
        <taxon>Pseudogemmobacter</taxon>
    </lineage>
</organism>
<evidence type="ECO:0000313" key="5">
    <source>
        <dbReference type="Proteomes" id="UP001239680"/>
    </source>
</evidence>
<name>A0ABU0VYE2_9RHOB</name>
<dbReference type="CDD" id="cd17574">
    <property type="entry name" value="REC_OmpR"/>
    <property type="match status" value="1"/>
</dbReference>
<feature type="modified residue" description="4-aspartylphosphate" evidence="2">
    <location>
        <position position="53"/>
    </location>
</feature>
<protein>
    <submittedName>
        <fullName evidence="4">Response regulator</fullName>
    </submittedName>
</protein>
<dbReference type="SMART" id="SM00448">
    <property type="entry name" value="REC"/>
    <property type="match status" value="1"/>
</dbReference>
<dbReference type="InterPro" id="IPR050595">
    <property type="entry name" value="Bact_response_regulator"/>
</dbReference>
<dbReference type="Pfam" id="PF00072">
    <property type="entry name" value="Response_reg"/>
    <property type="match status" value="1"/>
</dbReference>
<dbReference type="PROSITE" id="PS50110">
    <property type="entry name" value="RESPONSE_REGULATORY"/>
    <property type="match status" value="1"/>
</dbReference>
<dbReference type="InterPro" id="IPR011006">
    <property type="entry name" value="CheY-like_superfamily"/>
</dbReference>
<evidence type="ECO:0000256" key="2">
    <source>
        <dbReference type="PROSITE-ProRule" id="PRU00169"/>
    </source>
</evidence>
<dbReference type="EMBL" id="JAVDBT010000008">
    <property type="protein sequence ID" value="MDQ2066770.1"/>
    <property type="molecule type" value="Genomic_DNA"/>
</dbReference>
<dbReference type="Gene3D" id="3.40.50.2300">
    <property type="match status" value="1"/>
</dbReference>
<sequence length="136" mass="14435">MGREVLLIEDEENIAEAIRFILTRDGWQVVHLAEGRGAARRAAELMPAVVILDTMLPGASGLEILAEMRSNLLTAHLPVVMLTAKSQPRDREAAERAGADRFLAKPFANADILAVVRELAAGRKTGLGPSGGAAVA</sequence>
<evidence type="ECO:0000256" key="1">
    <source>
        <dbReference type="ARBA" id="ARBA00022553"/>
    </source>
</evidence>
<dbReference type="Proteomes" id="UP001239680">
    <property type="component" value="Unassembled WGS sequence"/>
</dbReference>
<dbReference type="SUPFAM" id="SSF52172">
    <property type="entry name" value="CheY-like"/>
    <property type="match status" value="1"/>
</dbReference>
<keyword evidence="5" id="KW-1185">Reference proteome</keyword>
<accession>A0ABU0VYE2</accession>
<evidence type="ECO:0000313" key="4">
    <source>
        <dbReference type="EMBL" id="MDQ2066770.1"/>
    </source>
</evidence>
<keyword evidence="1 2" id="KW-0597">Phosphoprotein</keyword>
<dbReference type="PANTHER" id="PTHR44591:SF3">
    <property type="entry name" value="RESPONSE REGULATORY DOMAIN-CONTAINING PROTEIN"/>
    <property type="match status" value="1"/>
</dbReference>
<feature type="domain" description="Response regulatory" evidence="3">
    <location>
        <begin position="4"/>
        <end position="120"/>
    </location>
</feature>
<comment type="caution">
    <text evidence="4">The sequence shown here is derived from an EMBL/GenBank/DDBJ whole genome shotgun (WGS) entry which is preliminary data.</text>
</comment>
<reference evidence="4 5" key="1">
    <citation type="submission" date="2023-08" db="EMBL/GenBank/DDBJ databases">
        <title>Characterization of two Paracoccaceae strains isolated from Phycosphere and proposal of Xinfangfangia lacusdiani sp. nov.</title>
        <authorList>
            <person name="Deng Y."/>
            <person name="Zhang Y.Q."/>
        </authorList>
    </citation>
    <scope>NUCLEOTIDE SEQUENCE [LARGE SCALE GENOMIC DNA]</scope>
    <source>
        <strain evidence="4 5">CPCC 101601</strain>
    </source>
</reference>
<dbReference type="PANTHER" id="PTHR44591">
    <property type="entry name" value="STRESS RESPONSE REGULATOR PROTEIN 1"/>
    <property type="match status" value="1"/>
</dbReference>
<proteinExistence type="predicted"/>
<evidence type="ECO:0000259" key="3">
    <source>
        <dbReference type="PROSITE" id="PS50110"/>
    </source>
</evidence>
<gene>
    <name evidence="4" type="ORF">Q9295_10310</name>
</gene>